<evidence type="ECO:0000313" key="2">
    <source>
        <dbReference type="Proteomes" id="UP000054559"/>
    </source>
</evidence>
<gene>
    <name evidence="1" type="ORF">CISG_10326</name>
</gene>
<dbReference type="OrthoDB" id="4204581at2759"/>
<proteinExistence type="predicted"/>
<sequence length="153" mass="16351">MALFRYSVYLILQPQRIFTPFFTEKVGPSSIIASSSSSSSSVITTFLLPAQANSALSSLSTVIAAPALARNIVVIISPAPAEFMNLLSHTGAQALSAHKKAWCHKPIQKSVLIAGLNNSNQLAIHVQLHKSIHMTQAGAQLSPEQKCSVCKRA</sequence>
<organism evidence="1 2">
    <name type="scientific">Coccidioides immitis RMSCC 3703</name>
    <dbReference type="NCBI Taxonomy" id="454286"/>
    <lineage>
        <taxon>Eukaryota</taxon>
        <taxon>Fungi</taxon>
        <taxon>Dikarya</taxon>
        <taxon>Ascomycota</taxon>
        <taxon>Pezizomycotina</taxon>
        <taxon>Eurotiomycetes</taxon>
        <taxon>Eurotiomycetidae</taxon>
        <taxon>Onygenales</taxon>
        <taxon>Onygenaceae</taxon>
        <taxon>Coccidioides</taxon>
    </lineage>
</organism>
<protein>
    <submittedName>
        <fullName evidence="1">Uncharacterized protein</fullName>
    </submittedName>
</protein>
<accession>A0A0J8QSV1</accession>
<dbReference type="Proteomes" id="UP000054559">
    <property type="component" value="Unassembled WGS sequence"/>
</dbReference>
<dbReference type="AlphaFoldDB" id="A0A0J8QSV1"/>
<evidence type="ECO:0000313" key="1">
    <source>
        <dbReference type="EMBL" id="KMU74343.1"/>
    </source>
</evidence>
<name>A0A0J8QSV1_COCIT</name>
<dbReference type="EMBL" id="DS268290">
    <property type="protein sequence ID" value="KMU74343.1"/>
    <property type="molecule type" value="Genomic_DNA"/>
</dbReference>
<reference evidence="2" key="1">
    <citation type="journal article" date="2010" name="Genome Res.">
        <title>Population genomic sequencing of Coccidioides fungi reveals recent hybridization and transposon control.</title>
        <authorList>
            <person name="Neafsey D.E."/>
            <person name="Barker B.M."/>
            <person name="Sharpton T.J."/>
            <person name="Stajich J.E."/>
            <person name="Park D.J."/>
            <person name="Whiston E."/>
            <person name="Hung C.-Y."/>
            <person name="McMahan C."/>
            <person name="White J."/>
            <person name="Sykes S."/>
            <person name="Heiman D."/>
            <person name="Young S."/>
            <person name="Zeng Q."/>
            <person name="Abouelleil A."/>
            <person name="Aftuck L."/>
            <person name="Bessette D."/>
            <person name="Brown A."/>
            <person name="FitzGerald M."/>
            <person name="Lui A."/>
            <person name="Macdonald J.P."/>
            <person name="Priest M."/>
            <person name="Orbach M.J."/>
            <person name="Galgiani J.N."/>
            <person name="Kirkland T.N."/>
            <person name="Cole G.T."/>
            <person name="Birren B.W."/>
            <person name="Henn M.R."/>
            <person name="Taylor J.W."/>
            <person name="Rounsley S.D."/>
        </authorList>
    </citation>
    <scope>NUCLEOTIDE SEQUENCE [LARGE SCALE GENOMIC DNA]</scope>
    <source>
        <strain evidence="2">RMSCC 3703</strain>
    </source>
</reference>